<dbReference type="CDD" id="cd09159">
    <property type="entry name" value="PLDc_ybhO_like_2"/>
    <property type="match status" value="1"/>
</dbReference>
<dbReference type="Gene3D" id="3.30.870.10">
    <property type="entry name" value="Endonuclease Chain A"/>
    <property type="match status" value="2"/>
</dbReference>
<dbReference type="RefSeq" id="WP_082633059.1">
    <property type="nucleotide sequence ID" value="NZ_CP013341.1"/>
</dbReference>
<dbReference type="Proteomes" id="UP000182882">
    <property type="component" value="Unassembled WGS sequence"/>
</dbReference>
<dbReference type="EC" id="2.7.8.-" evidence="1"/>
<name>A0A1H2E345_9PROT</name>
<dbReference type="InterPro" id="IPR001736">
    <property type="entry name" value="PLipase_D/transphosphatidylase"/>
</dbReference>
<feature type="domain" description="PLD phosphodiesterase" evidence="2">
    <location>
        <begin position="109"/>
        <end position="136"/>
    </location>
</feature>
<dbReference type="SUPFAM" id="SSF56024">
    <property type="entry name" value="Phospholipase D/nuclease"/>
    <property type="match status" value="2"/>
</dbReference>
<keyword evidence="1" id="KW-0808">Transferase</keyword>
<dbReference type="AlphaFoldDB" id="A0A1H2E345"/>
<dbReference type="InterPro" id="IPR025202">
    <property type="entry name" value="PLD-like_dom"/>
</dbReference>
<comment type="catalytic activity">
    <reaction evidence="1">
        <text>2 a 1,2-diacyl-sn-glycero-3-phospho-(1'-sn-glycerol) = a cardiolipin + glycerol</text>
        <dbReference type="Rhea" id="RHEA:31451"/>
        <dbReference type="ChEBI" id="CHEBI:17754"/>
        <dbReference type="ChEBI" id="CHEBI:62237"/>
        <dbReference type="ChEBI" id="CHEBI:64716"/>
    </reaction>
</comment>
<dbReference type="CDD" id="cd09110">
    <property type="entry name" value="PLDc_CLS_1"/>
    <property type="match status" value="1"/>
</dbReference>
<dbReference type="NCBIfam" id="NF008427">
    <property type="entry name" value="PRK11263.1"/>
    <property type="match status" value="1"/>
</dbReference>
<evidence type="ECO:0000313" key="4">
    <source>
        <dbReference type="Proteomes" id="UP000182882"/>
    </source>
</evidence>
<evidence type="ECO:0000256" key="1">
    <source>
        <dbReference type="HAMAP-Rule" id="MF_01917"/>
    </source>
</evidence>
<reference evidence="4" key="1">
    <citation type="submission" date="2016-10" db="EMBL/GenBank/DDBJ databases">
        <authorList>
            <person name="Varghese N."/>
            <person name="Submissions S."/>
        </authorList>
    </citation>
    <scope>NUCLEOTIDE SEQUENCE [LARGE SCALE GENOMIC DNA]</scope>
    <source>
        <strain evidence="4">Nm10</strain>
    </source>
</reference>
<evidence type="ECO:0000259" key="2">
    <source>
        <dbReference type="PROSITE" id="PS50035"/>
    </source>
</evidence>
<feature type="active site" evidence="1">
    <location>
        <position position="114"/>
    </location>
</feature>
<organism evidence="3 4">
    <name type="scientific">Nitrosomonas ureae</name>
    <dbReference type="NCBI Taxonomy" id="44577"/>
    <lineage>
        <taxon>Bacteria</taxon>
        <taxon>Pseudomonadati</taxon>
        <taxon>Pseudomonadota</taxon>
        <taxon>Betaproteobacteria</taxon>
        <taxon>Nitrosomonadales</taxon>
        <taxon>Nitrosomonadaceae</taxon>
        <taxon>Nitrosomonas</taxon>
    </lineage>
</organism>
<dbReference type="SMART" id="SM00155">
    <property type="entry name" value="PLDc"/>
    <property type="match status" value="2"/>
</dbReference>
<keyword evidence="1" id="KW-0444">Lipid biosynthesis</keyword>
<gene>
    <name evidence="1" type="primary">clsB</name>
    <name evidence="3" type="ORF">SAMN05216406_10882</name>
</gene>
<keyword evidence="4" id="KW-1185">Reference proteome</keyword>
<dbReference type="PANTHER" id="PTHR21248:SF22">
    <property type="entry name" value="PHOSPHOLIPASE D"/>
    <property type="match status" value="1"/>
</dbReference>
<dbReference type="PROSITE" id="PS50035">
    <property type="entry name" value="PLD"/>
    <property type="match status" value="2"/>
</dbReference>
<keyword evidence="1" id="KW-0594">Phospholipid biosynthesis</keyword>
<feature type="active site" evidence="1">
    <location>
        <position position="116"/>
    </location>
</feature>
<comment type="similarity">
    <text evidence="1">Belongs to the phospholipase D family. Cardiolipin synthase subfamily. ClsB sub-subfamily.</text>
</comment>
<comment type="function">
    <text evidence="1">Catalyzes the phosphatidyl group transfer from one phosphatidylglycerol molecule to another to form cardiolipin (CL) (diphosphatidylglycerol) and glycerol.</text>
</comment>
<protein>
    <recommendedName>
        <fullName evidence="1">Cardiolipin synthase B</fullName>
        <shortName evidence="1">CL synthase</shortName>
        <ecNumber evidence="1">2.7.8.-</ecNumber>
    </recommendedName>
</protein>
<feature type="domain" description="PLD phosphodiesterase" evidence="2">
    <location>
        <begin position="289"/>
        <end position="316"/>
    </location>
</feature>
<comment type="subcellular location">
    <subcellularLocation>
        <location evidence="1">Cell membrane</location>
        <topology evidence="1">Peripheral membrane protein</topology>
    </subcellularLocation>
</comment>
<keyword evidence="1" id="KW-1003">Cell membrane</keyword>
<dbReference type="EMBL" id="FNLN01000008">
    <property type="protein sequence ID" value="SDT89419.1"/>
    <property type="molecule type" value="Genomic_DNA"/>
</dbReference>
<dbReference type="GO" id="GO:0032049">
    <property type="term" value="P:cardiolipin biosynthetic process"/>
    <property type="evidence" value="ECO:0007669"/>
    <property type="project" value="InterPro"/>
</dbReference>
<dbReference type="InterPro" id="IPR030872">
    <property type="entry name" value="Cardiolipin_synth_ClsB"/>
</dbReference>
<dbReference type="PANTHER" id="PTHR21248">
    <property type="entry name" value="CARDIOLIPIN SYNTHASE"/>
    <property type="match status" value="1"/>
</dbReference>
<feature type="active site" evidence="1">
    <location>
        <position position="121"/>
    </location>
</feature>
<sequence length="390" mass="45041">MKDIDFVEGNLITLLHNGEEYFPELEAAIEKAQFEIHIETYILEYDAVGRKIIAALKRAAQRDVSVHLLFDGFGSQNFPTAEIKPMLQAGIKVLIFRPEFIFSMPRRYRLRRMHRKLTLIDAQIAYIGGINIIDDQDNPEKLTPRFDYAVVIKGPLLIQIHKAVKHLWILVAWAHFKKRWITPNTIKPANNSCGNQKAAFVIRDNWRHRHDIEHAYLEGINQANNEIIIANAYFLPGRKFSNALKNAARRGVNVELLLQGRIEYPLQHYATQALYEDLLQAGIKIYEYNRSYLHAKVAVIDQYWAIVGSSNIDPFSLLLAREANVFIADPQFASKLRTSLRTAISQESTLITSTDKKIFSRWNYAVNWLCFYIVRLLQGMLGYDRHDSKL</sequence>
<dbReference type="HAMAP" id="MF_01917">
    <property type="entry name" value="Cardiolipin_synth_ClsB"/>
    <property type="match status" value="1"/>
</dbReference>
<keyword evidence="1" id="KW-0443">Lipid metabolism</keyword>
<feature type="active site" evidence="1">
    <location>
        <position position="301"/>
    </location>
</feature>
<accession>A0A1H2E345</accession>
<dbReference type="GO" id="GO:0008808">
    <property type="term" value="F:cardiolipin synthase activity"/>
    <property type="evidence" value="ECO:0007669"/>
    <property type="project" value="InterPro"/>
</dbReference>
<keyword evidence="1" id="KW-0472">Membrane</keyword>
<keyword evidence="1" id="KW-1208">Phospholipid metabolism</keyword>
<feature type="active site" evidence="1">
    <location>
        <position position="296"/>
    </location>
</feature>
<dbReference type="GO" id="GO:0005886">
    <property type="term" value="C:plasma membrane"/>
    <property type="evidence" value="ECO:0007669"/>
    <property type="project" value="UniProtKB-SubCell"/>
</dbReference>
<dbReference type="Pfam" id="PF13091">
    <property type="entry name" value="PLDc_2"/>
    <property type="match status" value="2"/>
</dbReference>
<proteinExistence type="inferred from homology"/>
<evidence type="ECO:0000313" key="3">
    <source>
        <dbReference type="EMBL" id="SDT89419.1"/>
    </source>
</evidence>
<feature type="active site" evidence="1">
    <location>
        <position position="294"/>
    </location>
</feature>